<gene>
    <name evidence="6" type="primary">rpsT</name>
    <name evidence="8" type="ORF">A2480_04610</name>
</gene>
<dbReference type="InterPro" id="IPR002583">
    <property type="entry name" value="Ribosomal_bS20"/>
</dbReference>
<dbReference type="HAMAP" id="MF_00500">
    <property type="entry name" value="Ribosomal_bS20"/>
    <property type="match status" value="1"/>
</dbReference>
<comment type="similarity">
    <text evidence="6">Belongs to the bacterial ribosomal protein bS20 family.</text>
</comment>
<dbReference type="NCBIfam" id="TIGR00029">
    <property type="entry name" value="S20"/>
    <property type="match status" value="1"/>
</dbReference>
<dbReference type="SUPFAM" id="SSF46992">
    <property type="entry name" value="Ribosomal protein S20"/>
    <property type="match status" value="1"/>
</dbReference>
<feature type="region of interest" description="Disordered" evidence="7">
    <location>
        <begin position="1"/>
        <end position="21"/>
    </location>
</feature>
<comment type="caution">
    <text evidence="8">The sequence shown here is derived from an EMBL/GenBank/DDBJ whole genome shotgun (WGS) entry which is preliminary data.</text>
</comment>
<dbReference type="STRING" id="1802424.A2480_04610"/>
<proteinExistence type="inferred from homology"/>
<name>A0A1F7WD36_9BACT</name>
<comment type="function">
    <text evidence="6">Binds directly to 16S ribosomal RNA.</text>
</comment>
<dbReference type="Gene3D" id="1.20.58.110">
    <property type="entry name" value="Ribosomal protein S20"/>
    <property type="match status" value="1"/>
</dbReference>
<dbReference type="GO" id="GO:0019843">
    <property type="term" value="F:rRNA binding"/>
    <property type="evidence" value="ECO:0007669"/>
    <property type="project" value="UniProtKB-UniRule"/>
</dbReference>
<evidence type="ECO:0000256" key="4">
    <source>
        <dbReference type="ARBA" id="ARBA00023274"/>
    </source>
</evidence>
<evidence type="ECO:0000256" key="5">
    <source>
        <dbReference type="ARBA" id="ARBA00035136"/>
    </source>
</evidence>
<accession>A0A1F7WD36</accession>
<dbReference type="GO" id="GO:1990904">
    <property type="term" value="C:ribonucleoprotein complex"/>
    <property type="evidence" value="ECO:0007669"/>
    <property type="project" value="UniProtKB-KW"/>
</dbReference>
<dbReference type="AlphaFoldDB" id="A0A1F7WD36"/>
<dbReference type="InterPro" id="IPR036510">
    <property type="entry name" value="Ribosomal_bS20_sf"/>
</dbReference>
<evidence type="ECO:0000256" key="6">
    <source>
        <dbReference type="HAMAP-Rule" id="MF_00500"/>
    </source>
</evidence>
<dbReference type="GO" id="GO:0005840">
    <property type="term" value="C:ribosome"/>
    <property type="evidence" value="ECO:0007669"/>
    <property type="project" value="UniProtKB-KW"/>
</dbReference>
<evidence type="ECO:0000313" key="9">
    <source>
        <dbReference type="Proteomes" id="UP000176988"/>
    </source>
</evidence>
<evidence type="ECO:0000256" key="7">
    <source>
        <dbReference type="SAM" id="MobiDB-lite"/>
    </source>
</evidence>
<keyword evidence="2 6" id="KW-0694">RNA-binding</keyword>
<protein>
    <recommendedName>
        <fullName evidence="5 6">Small ribosomal subunit protein bS20</fullName>
    </recommendedName>
</protein>
<sequence length="93" mass="10388">MPNKKSAMKALRQTQTREARNKRVKENVTYLRRQARKALEAGDIKKAEALAKSVVKSVDKAAQNGVLKKNTVSRIKSRLTIGIRKEAAKKASK</sequence>
<keyword evidence="4 6" id="KW-0687">Ribonucleoprotein</keyword>
<dbReference type="Proteomes" id="UP000176988">
    <property type="component" value="Unassembled WGS sequence"/>
</dbReference>
<keyword evidence="3 6" id="KW-0689">Ribosomal protein</keyword>
<dbReference type="GO" id="GO:0003735">
    <property type="term" value="F:structural constituent of ribosome"/>
    <property type="evidence" value="ECO:0007669"/>
    <property type="project" value="InterPro"/>
</dbReference>
<dbReference type="GO" id="GO:0006412">
    <property type="term" value="P:translation"/>
    <property type="evidence" value="ECO:0007669"/>
    <property type="project" value="UniProtKB-UniRule"/>
</dbReference>
<reference evidence="8 9" key="1">
    <citation type="journal article" date="2016" name="Nat. Commun.">
        <title>Thousands of microbial genomes shed light on interconnected biogeochemical processes in an aquifer system.</title>
        <authorList>
            <person name="Anantharaman K."/>
            <person name="Brown C.T."/>
            <person name="Hug L.A."/>
            <person name="Sharon I."/>
            <person name="Castelle C.J."/>
            <person name="Probst A.J."/>
            <person name="Thomas B.C."/>
            <person name="Singh A."/>
            <person name="Wilkins M.J."/>
            <person name="Karaoz U."/>
            <person name="Brodie E.L."/>
            <person name="Williams K.H."/>
            <person name="Hubbard S.S."/>
            <person name="Banfield J.F."/>
        </authorList>
    </citation>
    <scope>NUCLEOTIDE SEQUENCE [LARGE SCALE GENOMIC DNA]</scope>
</reference>
<dbReference type="Pfam" id="PF01649">
    <property type="entry name" value="Ribosomal_S20p"/>
    <property type="match status" value="1"/>
</dbReference>
<dbReference type="EMBL" id="MGFG01000026">
    <property type="protein sequence ID" value="OGM00690.1"/>
    <property type="molecule type" value="Genomic_DNA"/>
</dbReference>
<keyword evidence="1 6" id="KW-0699">rRNA-binding</keyword>
<evidence type="ECO:0000313" key="8">
    <source>
        <dbReference type="EMBL" id="OGM00690.1"/>
    </source>
</evidence>
<organism evidence="8 9">
    <name type="scientific">Candidatus Uhrbacteria bacterium RIFOXYC2_FULL_47_19</name>
    <dbReference type="NCBI Taxonomy" id="1802424"/>
    <lineage>
        <taxon>Bacteria</taxon>
        <taxon>Candidatus Uhriibacteriota</taxon>
    </lineage>
</organism>
<evidence type="ECO:0000256" key="3">
    <source>
        <dbReference type="ARBA" id="ARBA00022980"/>
    </source>
</evidence>
<evidence type="ECO:0000256" key="1">
    <source>
        <dbReference type="ARBA" id="ARBA00022730"/>
    </source>
</evidence>
<evidence type="ECO:0000256" key="2">
    <source>
        <dbReference type="ARBA" id="ARBA00022884"/>
    </source>
</evidence>